<protein>
    <submittedName>
        <fullName evidence="2">Uncharacterized protein</fullName>
    </submittedName>
</protein>
<feature type="transmembrane region" description="Helical" evidence="1">
    <location>
        <begin position="224"/>
        <end position="244"/>
    </location>
</feature>
<keyword evidence="3" id="KW-1185">Reference proteome</keyword>
<name>A0AAN0MCS1_9RHOB</name>
<dbReference type="RefSeq" id="WP_342078402.1">
    <property type="nucleotide sequence ID" value="NZ_CP151767.2"/>
</dbReference>
<keyword evidence="1" id="KW-1133">Transmembrane helix</keyword>
<feature type="transmembrane region" description="Helical" evidence="1">
    <location>
        <begin position="144"/>
        <end position="167"/>
    </location>
</feature>
<feature type="transmembrane region" description="Helical" evidence="1">
    <location>
        <begin position="307"/>
        <end position="325"/>
    </location>
</feature>
<evidence type="ECO:0000313" key="3">
    <source>
        <dbReference type="Proteomes" id="UP001470809"/>
    </source>
</evidence>
<proteinExistence type="predicted"/>
<dbReference type="EMBL" id="CP151767">
    <property type="protein sequence ID" value="WZU69109.1"/>
    <property type="molecule type" value="Genomic_DNA"/>
</dbReference>
<feature type="transmembrane region" description="Helical" evidence="1">
    <location>
        <begin position="198"/>
        <end position="218"/>
    </location>
</feature>
<keyword evidence="1" id="KW-0472">Membrane</keyword>
<keyword evidence="1" id="KW-0812">Transmembrane</keyword>
<dbReference type="KEGG" id="yrh:AABB31_09750"/>
<gene>
    <name evidence="2" type="ORF">AABB31_09750</name>
</gene>
<organism evidence="2 3">
    <name type="scientific">Yoonia rhodophyticola</name>
    <dbReference type="NCBI Taxonomy" id="3137370"/>
    <lineage>
        <taxon>Bacteria</taxon>
        <taxon>Pseudomonadati</taxon>
        <taxon>Pseudomonadota</taxon>
        <taxon>Alphaproteobacteria</taxon>
        <taxon>Rhodobacterales</taxon>
        <taxon>Paracoccaceae</taxon>
        <taxon>Yoonia</taxon>
    </lineage>
</organism>
<feature type="transmembrane region" description="Helical" evidence="1">
    <location>
        <begin position="51"/>
        <end position="68"/>
    </location>
</feature>
<sequence>MAEKPQGAEPDTGHLGLWRLISWISIGTAILVGLAYVAAQIAFFGRVADPLFVFIIALNTCIGAIFGFQFETRLRALIVAFNAQEEDAARKMEIGRAFRNIFNDIFAIPAAICFACFIAGWVYLLAPWAGTGTPDQARALNWLLTVFLFCGNLMIGYGLYCILRFWLLSARRISKIKLNIFNPTRPDIAIYQDITKRIVILVAVVATLAVISLPLSVITVGVTAFLFSLSALATVMATYLVPMLPLTAKFQETRVTELNRVEKHIDAVYEQMVDADDPGAYRGKMDELVALREQVRKIKTLPPGGEFSIFTAVGVSILTFLPTIFEHLLGLVSF</sequence>
<reference evidence="2" key="1">
    <citation type="submission" date="2024-08" db="EMBL/GenBank/DDBJ databases">
        <title>Phylogenomic analyses of a clade within the roseobacter group suggest taxonomic reassignments of species of the genera Aestuariivita, Citreicella, Loktanella, Nautella, Pelagibaca, Ruegeria, Thalassobius, Thiobacimonas and Tropicibacter, and the proposal o.</title>
        <authorList>
            <person name="Jeon C.O."/>
        </authorList>
    </citation>
    <scope>NUCLEOTIDE SEQUENCE</scope>
    <source>
        <strain evidence="2">SS1-5</strain>
    </source>
</reference>
<dbReference type="AlphaFoldDB" id="A0AAN0MCS1"/>
<feature type="transmembrane region" description="Helical" evidence="1">
    <location>
        <begin position="20"/>
        <end position="45"/>
    </location>
</feature>
<evidence type="ECO:0000313" key="2">
    <source>
        <dbReference type="EMBL" id="WZU69109.1"/>
    </source>
</evidence>
<accession>A0AAN0MCS1</accession>
<feature type="transmembrane region" description="Helical" evidence="1">
    <location>
        <begin position="101"/>
        <end position="124"/>
    </location>
</feature>
<dbReference type="Proteomes" id="UP001470809">
    <property type="component" value="Chromosome"/>
</dbReference>
<evidence type="ECO:0000256" key="1">
    <source>
        <dbReference type="SAM" id="Phobius"/>
    </source>
</evidence>